<dbReference type="Gene3D" id="3.60.20.10">
    <property type="entry name" value="Glutamine Phosphoribosylpyrophosphate, subunit 1, domain 1"/>
    <property type="match status" value="1"/>
</dbReference>
<name>A0A4R1QY43_9FIRM</name>
<sequence>MQQRDRIDGDILKCMNEKLAHRGPDASAEKIERNLGIGFNRLSIIDIDNGMQPIFNESESIFTICNGEIYNYKELTQELEAKGHRFRTRSDCECIIHLYEEYGVEFIEKLNGQFAFFLFDRLKNEIICARDHVGIAPFFYTITDGLFIFGSEIKAIIEHPAVMRKLDITGLDQIMTFPGLISPRTMFQGIFSLKPGHRIIIKDYTNFRIEEYWDVLYPENRELEHEEKEDYYVERLDELLTKAVKYRLQADVPVGFYVSGGLDSSVIAGKINQIDTDKKESFSIDFSDRDISEGKYQRLMASNVNTRHNEYNLGLCDLVGGLNRAVYHAECSLKESYNIATMKLAEMAHAKGIKVILTGEGADELFGGYIGYRFDKFNQMSPRQKTDDWEKEQLWRDKVWGDSDFLYEINFYAYEKIKREIYSGEVNAVFHDINCLNHSIIDKNKIQNVDLLHKRSYIDFKLRMADHLLGDHGDRMAFSHSVEARFPFLDKDVISFVLKMPPFIKLKDFDEKYVLKRAAKKYVPEEILKRPKFAFTAPGSSEILKSDREFVEDILSFERIKRHGIFNPEKVEELKKLYLQPDFKLNVPYDSDFLMIVLTTEMLLDKYKMVG</sequence>
<evidence type="ECO:0000256" key="1">
    <source>
        <dbReference type="ARBA" id="ARBA00005187"/>
    </source>
</evidence>
<dbReference type="EC" id="6.3.5.4" evidence="3"/>
<keyword evidence="5 9" id="KW-0067">ATP-binding</keyword>
<dbReference type="Gene3D" id="3.40.50.620">
    <property type="entry name" value="HUPs"/>
    <property type="match status" value="1"/>
</dbReference>
<evidence type="ECO:0000313" key="13">
    <source>
        <dbReference type="Proteomes" id="UP000295718"/>
    </source>
</evidence>
<keyword evidence="7" id="KW-0315">Glutamine amidotransferase</keyword>
<dbReference type="CDD" id="cd00712">
    <property type="entry name" value="AsnB"/>
    <property type="match status" value="1"/>
</dbReference>
<keyword evidence="4 9" id="KW-0547">Nucleotide-binding</keyword>
<keyword evidence="6" id="KW-0061">Asparagine biosynthesis</keyword>
<evidence type="ECO:0000256" key="5">
    <source>
        <dbReference type="ARBA" id="ARBA00022840"/>
    </source>
</evidence>
<organism evidence="12 13">
    <name type="scientific">Kineothrix alysoides</name>
    <dbReference type="NCBI Taxonomy" id="1469948"/>
    <lineage>
        <taxon>Bacteria</taxon>
        <taxon>Bacillati</taxon>
        <taxon>Bacillota</taxon>
        <taxon>Clostridia</taxon>
        <taxon>Lachnospirales</taxon>
        <taxon>Lachnospiraceae</taxon>
        <taxon>Kineothrix</taxon>
    </lineage>
</organism>
<dbReference type="InterPro" id="IPR017932">
    <property type="entry name" value="GATase_2_dom"/>
</dbReference>
<gene>
    <name evidence="12" type="ORF">EDD76_108129</name>
</gene>
<feature type="site" description="Important for beta-aspartyl-AMP intermediate formation" evidence="10">
    <location>
        <position position="360"/>
    </location>
</feature>
<keyword evidence="13" id="KW-1185">Reference proteome</keyword>
<dbReference type="STRING" id="1469948.GCA_000732725_02097"/>
<dbReference type="Pfam" id="PF13537">
    <property type="entry name" value="GATase_7"/>
    <property type="match status" value="1"/>
</dbReference>
<evidence type="ECO:0000256" key="10">
    <source>
        <dbReference type="PIRSR" id="PIRSR001589-3"/>
    </source>
</evidence>
<dbReference type="GO" id="GO:0005524">
    <property type="term" value="F:ATP binding"/>
    <property type="evidence" value="ECO:0007669"/>
    <property type="project" value="UniProtKB-KW"/>
</dbReference>
<feature type="domain" description="Glutamine amidotransferase type-2" evidence="11">
    <location>
        <begin position="1"/>
        <end position="204"/>
    </location>
</feature>
<dbReference type="PANTHER" id="PTHR43284">
    <property type="entry name" value="ASPARAGINE SYNTHETASE (GLUTAMINE-HYDROLYZING)"/>
    <property type="match status" value="1"/>
</dbReference>
<comment type="pathway">
    <text evidence="1">Amino-acid biosynthesis; L-asparagine biosynthesis; L-asparagine from L-aspartate (L-Gln route): step 1/1.</text>
</comment>
<dbReference type="InterPro" id="IPR029055">
    <property type="entry name" value="Ntn_hydrolases_N"/>
</dbReference>
<dbReference type="AlphaFoldDB" id="A0A4R1QY43"/>
<dbReference type="InterPro" id="IPR051786">
    <property type="entry name" value="ASN_synthetase/amidase"/>
</dbReference>
<dbReference type="Proteomes" id="UP000295718">
    <property type="component" value="Unassembled WGS sequence"/>
</dbReference>
<dbReference type="InterPro" id="IPR014729">
    <property type="entry name" value="Rossmann-like_a/b/a_fold"/>
</dbReference>
<evidence type="ECO:0000313" key="12">
    <source>
        <dbReference type="EMBL" id="TCL57594.1"/>
    </source>
</evidence>
<feature type="binding site" evidence="9">
    <location>
        <position position="91"/>
    </location>
    <ligand>
        <name>L-glutamine</name>
        <dbReference type="ChEBI" id="CHEBI:58359"/>
    </ligand>
</feature>
<evidence type="ECO:0000256" key="9">
    <source>
        <dbReference type="PIRSR" id="PIRSR001589-2"/>
    </source>
</evidence>
<dbReference type="InterPro" id="IPR006426">
    <property type="entry name" value="Asn_synth_AEB"/>
</dbReference>
<dbReference type="InterPro" id="IPR033738">
    <property type="entry name" value="AsnB_N"/>
</dbReference>
<dbReference type="GO" id="GO:0005829">
    <property type="term" value="C:cytosol"/>
    <property type="evidence" value="ECO:0007669"/>
    <property type="project" value="TreeGrafter"/>
</dbReference>
<evidence type="ECO:0000256" key="6">
    <source>
        <dbReference type="ARBA" id="ARBA00022888"/>
    </source>
</evidence>
<feature type="binding site" evidence="9">
    <location>
        <position position="284"/>
    </location>
    <ligand>
        <name>ATP</name>
        <dbReference type="ChEBI" id="CHEBI:30616"/>
    </ligand>
</feature>
<dbReference type="PANTHER" id="PTHR43284:SF1">
    <property type="entry name" value="ASPARAGINE SYNTHETASE"/>
    <property type="match status" value="1"/>
</dbReference>
<evidence type="ECO:0000256" key="3">
    <source>
        <dbReference type="ARBA" id="ARBA00012737"/>
    </source>
</evidence>
<evidence type="ECO:0000256" key="2">
    <source>
        <dbReference type="ARBA" id="ARBA00005752"/>
    </source>
</evidence>
<evidence type="ECO:0000256" key="7">
    <source>
        <dbReference type="ARBA" id="ARBA00022962"/>
    </source>
</evidence>
<dbReference type="NCBIfam" id="TIGR01536">
    <property type="entry name" value="asn_synth_AEB"/>
    <property type="match status" value="1"/>
</dbReference>
<protein>
    <recommendedName>
        <fullName evidence="3">asparagine synthase (glutamine-hydrolyzing)</fullName>
        <ecNumber evidence="3">6.3.5.4</ecNumber>
    </recommendedName>
</protein>
<evidence type="ECO:0000256" key="4">
    <source>
        <dbReference type="ARBA" id="ARBA00022741"/>
    </source>
</evidence>
<comment type="catalytic activity">
    <reaction evidence="8">
        <text>L-aspartate + L-glutamine + ATP + H2O = L-asparagine + L-glutamate + AMP + diphosphate + H(+)</text>
        <dbReference type="Rhea" id="RHEA:12228"/>
        <dbReference type="ChEBI" id="CHEBI:15377"/>
        <dbReference type="ChEBI" id="CHEBI:15378"/>
        <dbReference type="ChEBI" id="CHEBI:29985"/>
        <dbReference type="ChEBI" id="CHEBI:29991"/>
        <dbReference type="ChEBI" id="CHEBI:30616"/>
        <dbReference type="ChEBI" id="CHEBI:33019"/>
        <dbReference type="ChEBI" id="CHEBI:58048"/>
        <dbReference type="ChEBI" id="CHEBI:58359"/>
        <dbReference type="ChEBI" id="CHEBI:456215"/>
        <dbReference type="EC" id="6.3.5.4"/>
    </reaction>
</comment>
<proteinExistence type="inferred from homology"/>
<evidence type="ECO:0000256" key="8">
    <source>
        <dbReference type="ARBA" id="ARBA00048741"/>
    </source>
</evidence>
<dbReference type="SUPFAM" id="SSF56235">
    <property type="entry name" value="N-terminal nucleophile aminohydrolases (Ntn hydrolases)"/>
    <property type="match status" value="1"/>
</dbReference>
<comment type="caution">
    <text evidence="12">The sequence shown here is derived from an EMBL/GenBank/DDBJ whole genome shotgun (WGS) entry which is preliminary data.</text>
</comment>
<dbReference type="GO" id="GO:0006529">
    <property type="term" value="P:asparagine biosynthetic process"/>
    <property type="evidence" value="ECO:0007669"/>
    <property type="project" value="UniProtKB-KW"/>
</dbReference>
<dbReference type="SUPFAM" id="SSF52402">
    <property type="entry name" value="Adenine nucleotide alpha hydrolases-like"/>
    <property type="match status" value="1"/>
</dbReference>
<dbReference type="Pfam" id="PF00733">
    <property type="entry name" value="Asn_synthase"/>
    <property type="match status" value="1"/>
</dbReference>
<comment type="similarity">
    <text evidence="2">Belongs to the asparagine synthetase family.</text>
</comment>
<evidence type="ECO:0000259" key="11">
    <source>
        <dbReference type="PROSITE" id="PS51278"/>
    </source>
</evidence>
<dbReference type="GO" id="GO:0004066">
    <property type="term" value="F:asparagine synthase (glutamine-hydrolyzing) activity"/>
    <property type="evidence" value="ECO:0007669"/>
    <property type="project" value="UniProtKB-EC"/>
</dbReference>
<keyword evidence="6" id="KW-0028">Amino-acid biosynthesis</keyword>
<accession>A0A4R1QY43</accession>
<dbReference type="CDD" id="cd01991">
    <property type="entry name" value="Asn_synthase_B_C"/>
    <property type="match status" value="1"/>
</dbReference>
<dbReference type="PROSITE" id="PS51278">
    <property type="entry name" value="GATASE_TYPE_2"/>
    <property type="match status" value="1"/>
</dbReference>
<reference evidence="12 13" key="1">
    <citation type="submission" date="2019-03" db="EMBL/GenBank/DDBJ databases">
        <title>Genomic Encyclopedia of Type Strains, Phase IV (KMG-IV): sequencing the most valuable type-strain genomes for metagenomic binning, comparative biology and taxonomic classification.</title>
        <authorList>
            <person name="Goeker M."/>
        </authorList>
    </citation>
    <scope>NUCLEOTIDE SEQUENCE [LARGE SCALE GENOMIC DNA]</scope>
    <source>
        <strain evidence="12 13">DSM 100556</strain>
    </source>
</reference>
<dbReference type="EMBL" id="SLUO01000008">
    <property type="protein sequence ID" value="TCL57594.1"/>
    <property type="molecule type" value="Genomic_DNA"/>
</dbReference>
<dbReference type="PIRSF" id="PIRSF001589">
    <property type="entry name" value="Asn_synthetase_glu-h"/>
    <property type="match status" value="1"/>
</dbReference>
<dbReference type="InterPro" id="IPR001962">
    <property type="entry name" value="Asn_synthase"/>
</dbReference>